<feature type="compositionally biased region" description="Acidic residues" evidence="1">
    <location>
        <begin position="1802"/>
        <end position="1818"/>
    </location>
</feature>
<feature type="compositionally biased region" description="Acidic residues" evidence="1">
    <location>
        <begin position="2419"/>
        <end position="2439"/>
    </location>
</feature>
<name>A0AAP2Z8W5_9EURY</name>
<accession>A0AAP2Z8W5</accession>
<feature type="region of interest" description="Disordered" evidence="1">
    <location>
        <begin position="1073"/>
        <end position="1096"/>
    </location>
</feature>
<feature type="region of interest" description="Disordered" evidence="1">
    <location>
        <begin position="1632"/>
        <end position="1664"/>
    </location>
</feature>
<evidence type="ECO:0000256" key="1">
    <source>
        <dbReference type="SAM" id="MobiDB-lite"/>
    </source>
</evidence>
<organism evidence="2 3">
    <name type="scientific">Natronosalvus hydrolyticus</name>
    <dbReference type="NCBI Taxonomy" id="2979988"/>
    <lineage>
        <taxon>Archaea</taxon>
        <taxon>Methanobacteriati</taxon>
        <taxon>Methanobacteriota</taxon>
        <taxon>Stenosarchaea group</taxon>
        <taxon>Halobacteria</taxon>
        <taxon>Halobacteriales</taxon>
        <taxon>Natrialbaceae</taxon>
        <taxon>Natronosalvus</taxon>
    </lineage>
</organism>
<feature type="region of interest" description="Disordered" evidence="1">
    <location>
        <begin position="2408"/>
        <end position="2520"/>
    </location>
</feature>
<sequence length="3375" mass="356083">MSTDTNADARADAYNEAAAARANWERTDAFINRARVVAAALETYGGAVDWTAVETGASPFDTTEDALEGWHAVEDALERLHTETAEPRATMAFLLEPTPAGDPAPLTAFTTGRTVDVSVGSLVDALSAYIEGEAWDAVGDRLETVVTDPQATAQAATLFRSIAVAALEHRDHQRERVGAALATATDGVGDPITDLEEQPVALMPVNLETRFVGPEMTSAVEDDELWIRVYQDAIHVDAHEPELTAGERRLGTRFWATLWLASHPSPAAVDLTPGGPYLSGAFTDPALRSYVAGIDLQRYSNTPAERYDELKSRGWGRLVDQLGSERAAYVVRALAPTDDEGRDLETPLLTPPSAAADDGSDPEGNAGTSTDEADLDTDGLPPLRFPNTPMRTAEWTKQPNAKLLPDRWVAVLEWERPDGTRGRKTVAGNSIPDPLPIGPRGELEDPSAPGVGEGDGLEDDVEIDGTEWITDIETAFDVGMAIRVPLSELPGYDHGRGIDRLTVVGAKASMDAEATAEALTEQLSSQQYTEGLSLLPAGTPTNVESADPTGALAEDPAAIAPPQVADMDLTDGDLLARGLALETDGRHPFAHVPGAGDTGQLDARHANSVLWPATLGYALSNVLVPNEQLGLESIWNEEAEFPVDFENDGIFGDGESLEAGLAWLDAYRRHFVRYVRSRGPFPTVRVGDQPYGVLPVTATHDTETAIPAVDPSIVQAIKSKELTVDEAEVLGVRTAALIETPELETKTLLAAGAPAKALYDHGIEAVELAESGVEAKTLREMGATVEELAEEGAELPTLIQAGFEVVELEAVGAAIDDILAAGARPEQLARAGLSVAQFAGFDLPADEIIRAGFAAKDVVDAGFSVVDVVRGGAPPSTLREISLDQSTLRALEAPAGSLRFAGVSAADLLRAGYTASELLNGGYDEKELANTGISIGDLRNAGHTAAELANEGLTVEQLRDRGFGPDQLLESGYGQGMLLEAGYTVGELFDAGSSVEALIESNADLGALKTAGVSVQQLLDAGAEVQALRTAGTSADALAAAGVGAERLIEAGYAPKELEAAGIALADVPSELLPAGEKDDSEDRVESTTRRVAVSEPVQQAERDLYGFGFDPATSRVLRARSRSVTAAIGSASGEADTVARKRDSKPDGVHESHVSKTDAQESPDGAAAPTESDGAETESRNDSDGKTETMSAADETKATSAADDDRTRPKVETNQFTTTHSSYGSVRTDTAVSGEDVTFEGAVPYSADGIDTSDLVVDVGSGVLEGSITIPRLTPTDDRIAERIESLLMDLRPIWSDAAATMPFGAGQDDWSVLDALARQGVSRSARVDARIDPQFAPDDAQALESFLKARDLTQFDPRLAHLVLEQVGEGPEIAPYEMVDGRINVFVNLLTAESIDDLRTLSFEVDPSVVDPTGFDEPLATRWTQLPTVGKRAALFAALEDADDPEALLERILPDDAGVSGQKLALAASLAANPTYQETGVYRSFARMLFAHATQREYLEARLRLGVLFDDLPLSGPDFSAIGHPLITVFESPYHELLDTDAPDELVDAVWETDRSADDADDTDAGPVLDASRDVPHLDLGYGIDGHVGDLSNAVDESELEGDAIGDGFTMDSIGLAATNTNYRHSSSAFSTSMSGMTHTSSSVTGTASNRQAETTDAEGVPTDAYTTLAGSQYEFTDQHAVDFSDYFTHPSYADLLEVIAADDASTTALDPRLSEFTDSLHHLETCEPAELATLIGESLDLASHRLDAWWTSLATKRLFELRERQRVGDEAFDAWGLEGYDADEIRSRVDPSLLGGMDIDTDEEGTGDTVDESEDANGYGEARDESIPPAGIYVGGYGVVTDLKPTFEDSPTYIHAPSEQQATTAALLRSGYLAGEADDGENLLDLDLSPERAKDARWLIQGVKRGQSLGELLGYRFERRLHEVTVQPGSPNLLAHRQALREAFPAVLGALEYAEEAIEPAEADRRRELAKSDVLDGYQLLRNWDDDFFESAAAASLPEPGTAAHEKLTELVGELANSVDAVSDLLVAEAVHQLGKGNIEDAGVSLEALAAGSRLPEPTVTDQPRSETGLTHRQLVLLPTEDEVGDPATTQLRAVAEPSLEAWARELLPEFDAVGCSVTCRWQESESDPITGEPVMTTETADTEVTVADLDLAALDVLALAQDAEQEGQSELEQRIAYYVRRHGPAVPTDVTVDIALTDSGSAPISMAALVEIGRSLSSLIEGGRSADGTDLSHPADQPTPGYDEASLETVTERGYAIQDRLESVAGLFVERLPPLGVDSERLVNTPALEAVADTGTVPESDSEATGDDDAGSDDSPVGEAERDVIDEDRALTTRADAVCTAVDDALESGLVPELDDALADLETAAVGDAFEALADALPAGVIDADALSVDRTVRADSDQLLTGRVGAIALPPDVTETDGPDSDSSGDGDGSDDGSSDGASDDGSSGDEDDDSSGDDDDDSTIFAGPAFSKIADLGLGMPPWLGSDVTSVDVSDPRTPVTIDDPVSPVTLGSDGALDGTVDLQDDAFLDAISQTEPDAGSSTDEQSVTSASDQSDTSGDDQPASDGSDDADEYAGDTAGTDGAPSVDPALEGQPLEVVVWGVSETDLVWKTATATIDDGRFSITMDFDDVEPGTRLSIAGSVDDQLVYSASGHVLPTEEPADVWAAVEAVLEDNRAAIGALCWLAAVRESLALETSSTDDGASETKLAALETALERLDFDAVAGQAEAATDQSPETVDAIESLAALETVDLAALIDALEPLIDLTLALGLEQAVDVVGRADGHLEARLVPVRGYEGVGDTRRRLRRVATDVGPLEAGVPPRTLAYDHAVAHAVASTPEPAVTARALDALVHAPAWAVGALEDVVADPAVSLARIDAWTFEGSTASLEVSSVATGDNDDEETENSDDEETGTNQAGDDETAEASEPVDHEAELVADLRAIAGATADLEALFTGVADDAATATTAALSALADSLEAGNVSGEEADVTATVTAAAEAAGTESTSTRTLLEGVASSDPNPATAVRTVVLEHLREPLLAASFAGVYGAVPSVPVGDSVDDERTLRRQAVAVLGELDERLLSATALDPRTNAALESGSLAQQVETQRDRIEGLLEDVTVLLPFAPSNESEIRSAFTETPLPDDAGPLAVETWFQRVAQVRERPATLRESLSYAEALTGELHRDLTVGQLPSEPGGDWVGADGVEPEANTLSLIAQFGSGLEPMATDGRLVGLFVDEWVETIPAETERTGLALQCEDPGNRPPQSILLALPPENESWSLGALVGAVTETMTYAQLRAVDLEDLAQVDGARTLFPAIYLPNDTGTDRPRTPSVNVDAVGWYDQAYDRSLLPRYVFDPPTDILSQLQTLDIELSFEESDGE</sequence>
<dbReference type="InterPro" id="IPR057481">
    <property type="entry name" value="Decapeptide"/>
</dbReference>
<proteinExistence type="predicted"/>
<feature type="compositionally biased region" description="Basic and acidic residues" evidence="1">
    <location>
        <begin position="1138"/>
        <end position="1160"/>
    </location>
</feature>
<dbReference type="RefSeq" id="WP_342807509.1">
    <property type="nucleotide sequence ID" value="NZ_JAOPJZ010000003.1"/>
</dbReference>
<dbReference type="EMBL" id="JAOPJZ010000003">
    <property type="protein sequence ID" value="MCU4751579.1"/>
    <property type="molecule type" value="Genomic_DNA"/>
</dbReference>
<feature type="region of interest" description="Disordered" evidence="1">
    <location>
        <begin position="339"/>
        <end position="382"/>
    </location>
</feature>
<keyword evidence="3" id="KW-1185">Reference proteome</keyword>
<feature type="compositionally biased region" description="Acidic residues" evidence="1">
    <location>
        <begin position="2448"/>
        <end position="2464"/>
    </location>
</feature>
<feature type="compositionally biased region" description="Polar residues" evidence="1">
    <location>
        <begin position="2537"/>
        <end position="2559"/>
    </location>
</feature>
<gene>
    <name evidence="2" type="ORF">OB919_06240</name>
</gene>
<feature type="compositionally biased region" description="Basic and acidic residues" evidence="1">
    <location>
        <begin position="1178"/>
        <end position="1188"/>
    </location>
</feature>
<feature type="region of interest" description="Disordered" evidence="1">
    <location>
        <begin position="2293"/>
        <end position="2326"/>
    </location>
</feature>
<feature type="region of interest" description="Disordered" evidence="1">
    <location>
        <begin position="2225"/>
        <end position="2247"/>
    </location>
</feature>
<feature type="region of interest" description="Disordered" evidence="1">
    <location>
        <begin position="1127"/>
        <end position="1223"/>
    </location>
</feature>
<feature type="compositionally biased region" description="Acidic residues" evidence="1">
    <location>
        <begin position="2898"/>
        <end position="2924"/>
    </location>
</feature>
<evidence type="ECO:0000313" key="2">
    <source>
        <dbReference type="EMBL" id="MCU4751579.1"/>
    </source>
</evidence>
<protein>
    <submittedName>
        <fullName evidence="2">Uncharacterized protein</fullName>
    </submittedName>
</protein>
<feature type="compositionally biased region" description="Polar residues" evidence="1">
    <location>
        <begin position="1213"/>
        <end position="1223"/>
    </location>
</feature>
<feature type="compositionally biased region" description="Acidic residues" evidence="1">
    <location>
        <begin position="2304"/>
        <end position="2316"/>
    </location>
</feature>
<comment type="caution">
    <text evidence="2">The sequence shown here is derived from an EMBL/GenBank/DDBJ whole genome shotgun (WGS) entry which is preliminary data.</text>
</comment>
<feature type="region of interest" description="Disordered" evidence="1">
    <location>
        <begin position="2890"/>
        <end position="2929"/>
    </location>
</feature>
<feature type="region of interest" description="Disordered" evidence="1">
    <location>
        <begin position="2537"/>
        <end position="2592"/>
    </location>
</feature>
<dbReference type="Pfam" id="PF25296">
    <property type="entry name" value="Decapeptide"/>
    <property type="match status" value="2"/>
</dbReference>
<evidence type="ECO:0000313" key="3">
    <source>
        <dbReference type="Proteomes" id="UP001321047"/>
    </source>
</evidence>
<feature type="region of interest" description="Disordered" evidence="1">
    <location>
        <begin position="419"/>
        <end position="455"/>
    </location>
</feature>
<reference evidence="2 3" key="1">
    <citation type="submission" date="2022-09" db="EMBL/GenBank/DDBJ databases">
        <title>Enrichment on poylsaccharides allowed isolation of novel metabolic and taxonomic groups of Haloarchaea.</title>
        <authorList>
            <person name="Sorokin D.Y."/>
            <person name="Elcheninov A.G."/>
            <person name="Khizhniak T.V."/>
            <person name="Kolganova T.V."/>
            <person name="Kublanov I.V."/>
        </authorList>
    </citation>
    <scope>NUCLEOTIDE SEQUENCE [LARGE SCALE GENOMIC DNA]</scope>
    <source>
        <strain evidence="2 3">AArc-curdl1</strain>
    </source>
</reference>
<dbReference type="Proteomes" id="UP001321047">
    <property type="component" value="Unassembled WGS sequence"/>
</dbReference>
<feature type="region of interest" description="Disordered" evidence="1">
    <location>
        <begin position="1795"/>
        <end position="1830"/>
    </location>
</feature>
<feature type="compositionally biased region" description="Low complexity" evidence="1">
    <location>
        <begin position="1632"/>
        <end position="1649"/>
    </location>
</feature>